<comment type="caution">
    <text evidence="12">The sequence shown here is derived from an EMBL/GenBank/DDBJ whole genome shotgun (WGS) entry which is preliminary data.</text>
</comment>
<evidence type="ECO:0000256" key="11">
    <source>
        <dbReference type="ARBA" id="ARBA00023136"/>
    </source>
</evidence>
<keyword evidence="10" id="KW-0503">Monooxygenase</keyword>
<keyword evidence="4" id="KW-0349">Heme</keyword>
<dbReference type="AlphaFoldDB" id="A0A9P5JYS6"/>
<keyword evidence="7" id="KW-1133">Transmembrane helix</keyword>
<evidence type="ECO:0000256" key="6">
    <source>
        <dbReference type="ARBA" id="ARBA00022723"/>
    </source>
</evidence>
<keyword evidence="8" id="KW-0560">Oxidoreductase</keyword>
<comment type="cofactor">
    <cofactor evidence="1">
        <name>heme</name>
        <dbReference type="ChEBI" id="CHEBI:30413"/>
    </cofactor>
</comment>
<gene>
    <name evidence="12" type="ORF">DFH94DRAFT_609101</name>
</gene>
<dbReference type="GO" id="GO:0004497">
    <property type="term" value="F:monooxygenase activity"/>
    <property type="evidence" value="ECO:0007669"/>
    <property type="project" value="UniProtKB-KW"/>
</dbReference>
<comment type="similarity">
    <text evidence="3">Belongs to the cytochrome P450 family.</text>
</comment>
<dbReference type="PANTHER" id="PTHR46300">
    <property type="entry name" value="P450, PUTATIVE (EUROFUNG)-RELATED-RELATED"/>
    <property type="match status" value="1"/>
</dbReference>
<dbReference type="GO" id="GO:0005506">
    <property type="term" value="F:iron ion binding"/>
    <property type="evidence" value="ECO:0007669"/>
    <property type="project" value="InterPro"/>
</dbReference>
<dbReference type="Gene3D" id="1.10.630.10">
    <property type="entry name" value="Cytochrome P450"/>
    <property type="match status" value="1"/>
</dbReference>
<keyword evidence="5" id="KW-0812">Transmembrane</keyword>
<dbReference type="GO" id="GO:0020037">
    <property type="term" value="F:heme binding"/>
    <property type="evidence" value="ECO:0007669"/>
    <property type="project" value="InterPro"/>
</dbReference>
<dbReference type="PANTHER" id="PTHR46300:SF2">
    <property type="entry name" value="CYTOCHROME P450 MONOOXYGENASE ALNH-RELATED"/>
    <property type="match status" value="1"/>
</dbReference>
<evidence type="ECO:0000256" key="3">
    <source>
        <dbReference type="ARBA" id="ARBA00010617"/>
    </source>
</evidence>
<proteinExistence type="inferred from homology"/>
<evidence type="ECO:0000313" key="12">
    <source>
        <dbReference type="EMBL" id="KAF8469809.1"/>
    </source>
</evidence>
<reference evidence="12" key="1">
    <citation type="submission" date="2019-10" db="EMBL/GenBank/DDBJ databases">
        <authorList>
            <consortium name="DOE Joint Genome Institute"/>
            <person name="Kuo A."/>
            <person name="Miyauchi S."/>
            <person name="Kiss E."/>
            <person name="Drula E."/>
            <person name="Kohler A."/>
            <person name="Sanchez-Garcia M."/>
            <person name="Andreopoulos B."/>
            <person name="Barry K.W."/>
            <person name="Bonito G."/>
            <person name="Buee M."/>
            <person name="Carver A."/>
            <person name="Chen C."/>
            <person name="Cichocki N."/>
            <person name="Clum A."/>
            <person name="Culley D."/>
            <person name="Crous P.W."/>
            <person name="Fauchery L."/>
            <person name="Girlanda M."/>
            <person name="Hayes R."/>
            <person name="Keri Z."/>
            <person name="LaButti K."/>
            <person name="Lipzen A."/>
            <person name="Lombard V."/>
            <person name="Magnuson J."/>
            <person name="Maillard F."/>
            <person name="Morin E."/>
            <person name="Murat C."/>
            <person name="Nolan M."/>
            <person name="Ohm R."/>
            <person name="Pangilinan J."/>
            <person name="Pereira M."/>
            <person name="Perotto S."/>
            <person name="Peter M."/>
            <person name="Riley R."/>
            <person name="Sitrit Y."/>
            <person name="Stielow B."/>
            <person name="Szollosi G."/>
            <person name="Zifcakova L."/>
            <person name="Stursova M."/>
            <person name="Spatafora J.W."/>
            <person name="Tedersoo L."/>
            <person name="Vaario L.-M."/>
            <person name="Yamada A."/>
            <person name="Yan M."/>
            <person name="Wang P."/>
            <person name="Xu J."/>
            <person name="Bruns T."/>
            <person name="Baldrian P."/>
            <person name="Vilgalys R."/>
            <person name="Henrissat B."/>
            <person name="Grigoriev I.V."/>
            <person name="Hibbett D."/>
            <person name="Nagy L.G."/>
            <person name="Martin F.M."/>
        </authorList>
    </citation>
    <scope>NUCLEOTIDE SEQUENCE</scope>
    <source>
        <strain evidence="12">Prilba</strain>
    </source>
</reference>
<protein>
    <submittedName>
        <fullName evidence="12">Uncharacterized protein</fullName>
    </submittedName>
</protein>
<feature type="non-terminal residue" evidence="12">
    <location>
        <position position="132"/>
    </location>
</feature>
<dbReference type="OrthoDB" id="2789670at2759"/>
<evidence type="ECO:0000256" key="5">
    <source>
        <dbReference type="ARBA" id="ARBA00022692"/>
    </source>
</evidence>
<accession>A0A9P5JYS6</accession>
<sequence length="132" mass="14859">MCRAAQEALTKVAVQCYHPIQAKEATILASTLLVNPENRDQHFQQATASTMLSILYDFPTLTSVQDKAIQEIDSTVNSSARAAVGTSLIEFFPWTVYIPQRFAKWKREALKQSAERAKMSLRLFSHVKTDLV</sequence>
<dbReference type="Proteomes" id="UP000759537">
    <property type="component" value="Unassembled WGS sequence"/>
</dbReference>
<evidence type="ECO:0000256" key="8">
    <source>
        <dbReference type="ARBA" id="ARBA00023002"/>
    </source>
</evidence>
<evidence type="ECO:0000313" key="13">
    <source>
        <dbReference type="Proteomes" id="UP000759537"/>
    </source>
</evidence>
<keyword evidence="6" id="KW-0479">Metal-binding</keyword>
<dbReference type="InterPro" id="IPR050364">
    <property type="entry name" value="Cytochrome_P450_fung"/>
</dbReference>
<evidence type="ECO:0000256" key="1">
    <source>
        <dbReference type="ARBA" id="ARBA00001971"/>
    </source>
</evidence>
<organism evidence="12 13">
    <name type="scientific">Russula ochroleuca</name>
    <dbReference type="NCBI Taxonomy" id="152965"/>
    <lineage>
        <taxon>Eukaryota</taxon>
        <taxon>Fungi</taxon>
        <taxon>Dikarya</taxon>
        <taxon>Basidiomycota</taxon>
        <taxon>Agaricomycotina</taxon>
        <taxon>Agaricomycetes</taxon>
        <taxon>Russulales</taxon>
        <taxon>Russulaceae</taxon>
        <taxon>Russula</taxon>
    </lineage>
</organism>
<reference evidence="12" key="2">
    <citation type="journal article" date="2020" name="Nat. Commun.">
        <title>Large-scale genome sequencing of mycorrhizal fungi provides insights into the early evolution of symbiotic traits.</title>
        <authorList>
            <person name="Miyauchi S."/>
            <person name="Kiss E."/>
            <person name="Kuo A."/>
            <person name="Drula E."/>
            <person name="Kohler A."/>
            <person name="Sanchez-Garcia M."/>
            <person name="Morin E."/>
            <person name="Andreopoulos B."/>
            <person name="Barry K.W."/>
            <person name="Bonito G."/>
            <person name="Buee M."/>
            <person name="Carver A."/>
            <person name="Chen C."/>
            <person name="Cichocki N."/>
            <person name="Clum A."/>
            <person name="Culley D."/>
            <person name="Crous P.W."/>
            <person name="Fauchery L."/>
            <person name="Girlanda M."/>
            <person name="Hayes R.D."/>
            <person name="Keri Z."/>
            <person name="LaButti K."/>
            <person name="Lipzen A."/>
            <person name="Lombard V."/>
            <person name="Magnuson J."/>
            <person name="Maillard F."/>
            <person name="Murat C."/>
            <person name="Nolan M."/>
            <person name="Ohm R.A."/>
            <person name="Pangilinan J."/>
            <person name="Pereira M.F."/>
            <person name="Perotto S."/>
            <person name="Peter M."/>
            <person name="Pfister S."/>
            <person name="Riley R."/>
            <person name="Sitrit Y."/>
            <person name="Stielow J.B."/>
            <person name="Szollosi G."/>
            <person name="Zifcakova L."/>
            <person name="Stursova M."/>
            <person name="Spatafora J.W."/>
            <person name="Tedersoo L."/>
            <person name="Vaario L.M."/>
            <person name="Yamada A."/>
            <person name="Yan M."/>
            <person name="Wang P."/>
            <person name="Xu J."/>
            <person name="Bruns T."/>
            <person name="Baldrian P."/>
            <person name="Vilgalys R."/>
            <person name="Dunand C."/>
            <person name="Henrissat B."/>
            <person name="Grigoriev I.V."/>
            <person name="Hibbett D."/>
            <person name="Nagy L.G."/>
            <person name="Martin F.M."/>
        </authorList>
    </citation>
    <scope>NUCLEOTIDE SEQUENCE</scope>
    <source>
        <strain evidence="12">Prilba</strain>
    </source>
</reference>
<evidence type="ECO:0000256" key="10">
    <source>
        <dbReference type="ARBA" id="ARBA00023033"/>
    </source>
</evidence>
<evidence type="ECO:0000256" key="9">
    <source>
        <dbReference type="ARBA" id="ARBA00023004"/>
    </source>
</evidence>
<name>A0A9P5JYS6_9AGAM</name>
<keyword evidence="13" id="KW-1185">Reference proteome</keyword>
<dbReference type="GO" id="GO:0016020">
    <property type="term" value="C:membrane"/>
    <property type="evidence" value="ECO:0007669"/>
    <property type="project" value="UniProtKB-SubCell"/>
</dbReference>
<comment type="subcellular location">
    <subcellularLocation>
        <location evidence="2">Membrane</location>
    </subcellularLocation>
</comment>
<keyword evidence="11" id="KW-0472">Membrane</keyword>
<dbReference type="GO" id="GO:0016705">
    <property type="term" value="F:oxidoreductase activity, acting on paired donors, with incorporation or reduction of molecular oxygen"/>
    <property type="evidence" value="ECO:0007669"/>
    <property type="project" value="InterPro"/>
</dbReference>
<evidence type="ECO:0000256" key="7">
    <source>
        <dbReference type="ARBA" id="ARBA00022989"/>
    </source>
</evidence>
<dbReference type="EMBL" id="WHVB01000027">
    <property type="protein sequence ID" value="KAF8469809.1"/>
    <property type="molecule type" value="Genomic_DNA"/>
</dbReference>
<evidence type="ECO:0000256" key="2">
    <source>
        <dbReference type="ARBA" id="ARBA00004370"/>
    </source>
</evidence>
<evidence type="ECO:0000256" key="4">
    <source>
        <dbReference type="ARBA" id="ARBA00022617"/>
    </source>
</evidence>
<dbReference type="InterPro" id="IPR036396">
    <property type="entry name" value="Cyt_P450_sf"/>
</dbReference>
<keyword evidence="9" id="KW-0408">Iron</keyword>